<dbReference type="AlphaFoldDB" id="A0A6I6CM80"/>
<dbReference type="InterPro" id="IPR047650">
    <property type="entry name" value="Transpos_IS110"/>
</dbReference>
<evidence type="ECO:0000313" key="2">
    <source>
        <dbReference type="EMBL" id="QGT16686.1"/>
    </source>
</evidence>
<dbReference type="RefSeq" id="WP_007552972.1">
    <property type="nucleotide sequence ID" value="NZ_AP028948.1"/>
</dbReference>
<dbReference type="GO" id="GO:0006313">
    <property type="term" value="P:DNA transposition"/>
    <property type="evidence" value="ECO:0007669"/>
    <property type="project" value="InterPro"/>
</dbReference>
<reference evidence="2 3" key="1">
    <citation type="submission" date="2019-03" db="EMBL/GenBank/DDBJ databases">
        <title>Wolbachia endosymbiont of Haematobia irritans wIrr.</title>
        <authorList>
            <person name="Parry R.H."/>
            <person name="Asgari S."/>
        </authorList>
    </citation>
    <scope>NUCLEOTIDE SEQUENCE [LARGE SCALE GENOMIC DNA]</scope>
    <source>
        <strain evidence="3">wIrr</strain>
    </source>
</reference>
<dbReference type="PANTHER" id="PTHR33055:SF3">
    <property type="entry name" value="PUTATIVE TRANSPOSASE FOR IS117-RELATED"/>
    <property type="match status" value="1"/>
</dbReference>
<evidence type="ECO:0000259" key="1">
    <source>
        <dbReference type="Pfam" id="PF01548"/>
    </source>
</evidence>
<dbReference type="Pfam" id="PF01548">
    <property type="entry name" value="DEDD_Tnp_IS110"/>
    <property type="match status" value="1"/>
</dbReference>
<accession>A0A6I6CM80</accession>
<sequence length="89" mass="10088">MQVNAILGVDISKKKFDVCLLVDSKKRHKVFQNNQDGFAKLVVWCNGHGANLTHLCLEATSWYGEDLATFMHDLGHNVSIVNPESFWQK</sequence>
<organism evidence="2 3">
    <name type="scientific">Wolbachia pipientis</name>
    <dbReference type="NCBI Taxonomy" id="955"/>
    <lineage>
        <taxon>Bacteria</taxon>
        <taxon>Pseudomonadati</taxon>
        <taxon>Pseudomonadota</taxon>
        <taxon>Alphaproteobacteria</taxon>
        <taxon>Rickettsiales</taxon>
        <taxon>Anaplasmataceae</taxon>
        <taxon>Wolbachieae</taxon>
        <taxon>Wolbachia</taxon>
    </lineage>
</organism>
<name>A0A6I6CM80_WOLPI</name>
<feature type="domain" description="Transposase IS110-like N-terminal" evidence="1">
    <location>
        <begin position="7"/>
        <end position="85"/>
    </location>
</feature>
<proteinExistence type="predicted"/>
<evidence type="ECO:0000313" key="3">
    <source>
        <dbReference type="Proteomes" id="UP000422744"/>
    </source>
</evidence>
<protein>
    <submittedName>
        <fullName evidence="2">IS110 family transposase</fullName>
    </submittedName>
</protein>
<dbReference type="GO" id="GO:0004803">
    <property type="term" value="F:transposase activity"/>
    <property type="evidence" value="ECO:0007669"/>
    <property type="project" value="InterPro"/>
</dbReference>
<dbReference type="Proteomes" id="UP000422744">
    <property type="component" value="Chromosome"/>
</dbReference>
<gene>
    <name evidence="2" type="ORF">E0495_05850</name>
</gene>
<dbReference type="PANTHER" id="PTHR33055">
    <property type="entry name" value="TRANSPOSASE FOR INSERTION SEQUENCE ELEMENT IS1111A"/>
    <property type="match status" value="1"/>
</dbReference>
<dbReference type="GO" id="GO:0003677">
    <property type="term" value="F:DNA binding"/>
    <property type="evidence" value="ECO:0007669"/>
    <property type="project" value="InterPro"/>
</dbReference>
<dbReference type="EMBL" id="CP037426">
    <property type="protein sequence ID" value="QGT16686.1"/>
    <property type="molecule type" value="Genomic_DNA"/>
</dbReference>
<dbReference type="InterPro" id="IPR002525">
    <property type="entry name" value="Transp_IS110-like_N"/>
</dbReference>